<comment type="catalytic activity">
    <reaction evidence="6">
        <text>Exonucleolytic cleavage that removes extra residues from the 3'-terminus of tRNA to produce 5'-mononucleotides.</text>
        <dbReference type="EC" id="3.1.13.5"/>
    </reaction>
</comment>
<gene>
    <name evidence="6 8" type="primary">rnd</name>
    <name evidence="8" type="ORF">ACFQ02_02850</name>
</gene>
<feature type="domain" description="HRDC" evidence="7">
    <location>
        <begin position="221"/>
        <end position="300"/>
    </location>
</feature>
<dbReference type="Gene3D" id="3.30.420.10">
    <property type="entry name" value="Ribonuclease H-like superfamily/Ribonuclease H"/>
    <property type="match status" value="1"/>
</dbReference>
<dbReference type="InterPro" id="IPR051086">
    <property type="entry name" value="RNase_D-like"/>
</dbReference>
<evidence type="ECO:0000256" key="2">
    <source>
        <dbReference type="ARBA" id="ARBA00022694"/>
    </source>
</evidence>
<keyword evidence="2 6" id="KW-0819">tRNA processing</keyword>
<protein>
    <recommendedName>
        <fullName evidence="6">Ribonuclease D</fullName>
        <shortName evidence="6">RNase D</shortName>
        <ecNumber evidence="6">3.1.13.5</ecNumber>
    </recommendedName>
</protein>
<dbReference type="InterPro" id="IPR002121">
    <property type="entry name" value="HRDC_dom"/>
</dbReference>
<dbReference type="InterPro" id="IPR012337">
    <property type="entry name" value="RNaseH-like_sf"/>
</dbReference>
<proteinExistence type="inferred from homology"/>
<dbReference type="InterPro" id="IPR002562">
    <property type="entry name" value="3'-5'_exonuclease_dom"/>
</dbReference>
<dbReference type="SMART" id="SM00341">
    <property type="entry name" value="HRDC"/>
    <property type="match status" value="1"/>
</dbReference>
<dbReference type="PANTHER" id="PTHR47649">
    <property type="entry name" value="RIBONUCLEASE D"/>
    <property type="match status" value="1"/>
</dbReference>
<dbReference type="PROSITE" id="PS50967">
    <property type="entry name" value="HRDC"/>
    <property type="match status" value="1"/>
</dbReference>
<evidence type="ECO:0000256" key="6">
    <source>
        <dbReference type="HAMAP-Rule" id="MF_01899"/>
    </source>
</evidence>
<dbReference type="InterPro" id="IPR010997">
    <property type="entry name" value="HRDC-like_sf"/>
</dbReference>
<evidence type="ECO:0000313" key="9">
    <source>
        <dbReference type="Proteomes" id="UP001596996"/>
    </source>
</evidence>
<evidence type="ECO:0000256" key="1">
    <source>
        <dbReference type="ARBA" id="ARBA00022490"/>
    </source>
</evidence>
<comment type="similarity">
    <text evidence="6">Belongs to the RNase D family.</text>
</comment>
<name>A0ABW3I8Q3_9PAST</name>
<evidence type="ECO:0000259" key="7">
    <source>
        <dbReference type="PROSITE" id="PS50967"/>
    </source>
</evidence>
<evidence type="ECO:0000256" key="4">
    <source>
        <dbReference type="ARBA" id="ARBA00022801"/>
    </source>
</evidence>
<dbReference type="InterPro" id="IPR048579">
    <property type="entry name" value="RNAseD_HRDC_C"/>
</dbReference>
<dbReference type="Pfam" id="PF01612">
    <property type="entry name" value="DNA_pol_A_exo1"/>
    <property type="match status" value="1"/>
</dbReference>
<dbReference type="InterPro" id="IPR044876">
    <property type="entry name" value="HRDC_dom_sf"/>
</dbReference>
<evidence type="ECO:0000256" key="3">
    <source>
        <dbReference type="ARBA" id="ARBA00022722"/>
    </source>
</evidence>
<dbReference type="RefSeq" id="WP_380819062.1">
    <property type="nucleotide sequence ID" value="NZ_JBHTJN010000008.1"/>
</dbReference>
<keyword evidence="1 6" id="KW-0963">Cytoplasm</keyword>
<comment type="function">
    <text evidence="6">Exonuclease involved in the 3' processing of various precursor tRNAs. Initiates hydrolysis at the 3'-terminus of an RNA molecule and releases 5'-mononucleotides.</text>
</comment>
<dbReference type="Gene3D" id="1.10.150.80">
    <property type="entry name" value="HRDC domain"/>
    <property type="match status" value="2"/>
</dbReference>
<sequence>MSKQQKELQNLPHFEVIDSNQQLVKACQQLSQKDAIALDTEFVRERTYFPKLGLIQLYGGENVYLIDPLKLDDFSPFIDLLKNKNVIKVLHSCSEDLDVFQHYFKQMPRPIFDTQIATAFLGLGQSMGLANLLKYYFSIDIDKGATRTNWLKRPLSQFQLNYAAADVWYLLPLYQRIMQDLLQTPWKRAVDFDSQLMIEKKLTIQNPDTAYLSISNAWRLDQAALMRLKLLAKWRFEQAIKCNLPLNFVVREANLWKVANENPTHTSTLLELGFSVQEVRRYGKKILQLLHQATNCDEKYFPPLVINVSKLPYFSKIECKLHQKLKELCPKNLNHELLASRRSLNNFIKWILIKQEDPNFLPDLLRDWRKPYGLKLLDYFHALKQELEECH</sequence>
<dbReference type="CDD" id="cd06142">
    <property type="entry name" value="RNaseD_exo"/>
    <property type="match status" value="1"/>
</dbReference>
<dbReference type="EC" id="3.1.13.5" evidence="6"/>
<comment type="subcellular location">
    <subcellularLocation>
        <location evidence="6">Cytoplasm</location>
    </subcellularLocation>
</comment>
<dbReference type="SMART" id="SM00474">
    <property type="entry name" value="35EXOc"/>
    <property type="match status" value="1"/>
</dbReference>
<evidence type="ECO:0000313" key="8">
    <source>
        <dbReference type="EMBL" id="MFD0965794.1"/>
    </source>
</evidence>
<accession>A0ABW3I8Q3</accession>
<keyword evidence="4 6" id="KW-0378">Hydrolase</keyword>
<organism evidence="8 9">
    <name type="scientific">Seminibacterium arietis</name>
    <dbReference type="NCBI Taxonomy" id="1173502"/>
    <lineage>
        <taxon>Bacteria</taxon>
        <taxon>Pseudomonadati</taxon>
        <taxon>Pseudomonadota</taxon>
        <taxon>Gammaproteobacteria</taxon>
        <taxon>Pasteurellales</taxon>
        <taxon>Pasteurellaceae</taxon>
        <taxon>Seminibacterium</taxon>
    </lineage>
</organism>
<dbReference type="GO" id="GO:0033890">
    <property type="term" value="F:ribonuclease D activity"/>
    <property type="evidence" value="ECO:0007669"/>
    <property type="project" value="UniProtKB-EC"/>
</dbReference>
<dbReference type="EMBL" id="JBHTJN010000008">
    <property type="protein sequence ID" value="MFD0965794.1"/>
    <property type="molecule type" value="Genomic_DNA"/>
</dbReference>
<keyword evidence="5 6" id="KW-0269">Exonuclease</keyword>
<dbReference type="SUPFAM" id="SSF47819">
    <property type="entry name" value="HRDC-like"/>
    <property type="match status" value="2"/>
</dbReference>
<comment type="cofactor">
    <cofactor evidence="6">
        <name>a divalent metal cation</name>
        <dbReference type="ChEBI" id="CHEBI:60240"/>
    </cofactor>
</comment>
<reference evidence="9" key="1">
    <citation type="journal article" date="2019" name="Int. J. Syst. Evol. Microbiol.">
        <title>The Global Catalogue of Microorganisms (GCM) 10K type strain sequencing project: providing services to taxonomists for standard genome sequencing and annotation.</title>
        <authorList>
            <consortium name="The Broad Institute Genomics Platform"/>
            <consortium name="The Broad Institute Genome Sequencing Center for Infectious Disease"/>
            <person name="Wu L."/>
            <person name="Ma J."/>
        </authorList>
    </citation>
    <scope>NUCLEOTIDE SEQUENCE [LARGE SCALE GENOMIC DNA]</scope>
    <source>
        <strain evidence="9">CCUG 61707</strain>
    </source>
</reference>
<dbReference type="InterPro" id="IPR006292">
    <property type="entry name" value="RNase_D"/>
</dbReference>
<dbReference type="Proteomes" id="UP001596996">
    <property type="component" value="Unassembled WGS sequence"/>
</dbReference>
<dbReference type="Pfam" id="PF21293">
    <property type="entry name" value="RNAseD_HRDC_C"/>
    <property type="match status" value="1"/>
</dbReference>
<dbReference type="PANTHER" id="PTHR47649:SF1">
    <property type="entry name" value="RIBONUCLEASE D"/>
    <property type="match status" value="1"/>
</dbReference>
<dbReference type="NCBIfam" id="TIGR01388">
    <property type="entry name" value="rnd"/>
    <property type="match status" value="1"/>
</dbReference>
<dbReference type="SUPFAM" id="SSF53098">
    <property type="entry name" value="Ribonuclease H-like"/>
    <property type="match status" value="1"/>
</dbReference>
<dbReference type="HAMAP" id="MF_01899">
    <property type="entry name" value="RNase_D"/>
    <property type="match status" value="1"/>
</dbReference>
<comment type="caution">
    <text evidence="8">The sequence shown here is derived from an EMBL/GenBank/DDBJ whole genome shotgun (WGS) entry which is preliminary data.</text>
</comment>
<evidence type="ECO:0000256" key="5">
    <source>
        <dbReference type="ARBA" id="ARBA00022839"/>
    </source>
</evidence>
<keyword evidence="3 6" id="KW-0540">Nuclease</keyword>
<keyword evidence="9" id="KW-1185">Reference proteome</keyword>
<dbReference type="InterPro" id="IPR036397">
    <property type="entry name" value="RNaseH_sf"/>
</dbReference>
<dbReference type="Pfam" id="PF00570">
    <property type="entry name" value="HRDC"/>
    <property type="match status" value="1"/>
</dbReference>